<dbReference type="CDD" id="cd00093">
    <property type="entry name" value="HTH_XRE"/>
    <property type="match status" value="1"/>
</dbReference>
<comment type="caution">
    <text evidence="2">The sequence shown here is derived from an EMBL/GenBank/DDBJ whole genome shotgun (WGS) entry which is preliminary data.</text>
</comment>
<organism evidence="2 3">
    <name type="scientific">Sphingobium fluviale</name>
    <dbReference type="NCBI Taxonomy" id="2506423"/>
    <lineage>
        <taxon>Bacteria</taxon>
        <taxon>Pseudomonadati</taxon>
        <taxon>Pseudomonadota</taxon>
        <taxon>Alphaproteobacteria</taxon>
        <taxon>Sphingomonadales</taxon>
        <taxon>Sphingomonadaceae</taxon>
        <taxon>Sphingobium</taxon>
    </lineage>
</organism>
<dbReference type="Gene3D" id="1.10.260.40">
    <property type="entry name" value="lambda repressor-like DNA-binding domains"/>
    <property type="match status" value="1"/>
</dbReference>
<evidence type="ECO:0000259" key="1">
    <source>
        <dbReference type="PROSITE" id="PS50943"/>
    </source>
</evidence>
<dbReference type="Proteomes" id="UP000290958">
    <property type="component" value="Unassembled WGS sequence"/>
</dbReference>
<reference evidence="3" key="1">
    <citation type="submission" date="2019-01" db="EMBL/GenBank/DDBJ databases">
        <title>Cytophagaceae bacterium strain CAR-16.</title>
        <authorList>
            <person name="Chen W.-M."/>
        </authorList>
    </citation>
    <scope>NUCLEOTIDE SEQUENCE [LARGE SCALE GENOMIC DNA]</scope>
    <source>
        <strain evidence="3">CHR27</strain>
    </source>
</reference>
<dbReference type="AlphaFoldDB" id="A0A4Q1KGM5"/>
<dbReference type="GO" id="GO:0003677">
    <property type="term" value="F:DNA binding"/>
    <property type="evidence" value="ECO:0007669"/>
    <property type="project" value="InterPro"/>
</dbReference>
<evidence type="ECO:0000313" key="2">
    <source>
        <dbReference type="EMBL" id="RXR28642.1"/>
    </source>
</evidence>
<dbReference type="OrthoDB" id="7596053at2"/>
<dbReference type="SUPFAM" id="SSF47413">
    <property type="entry name" value="lambda repressor-like DNA-binding domains"/>
    <property type="match status" value="1"/>
</dbReference>
<dbReference type="Pfam" id="PF13560">
    <property type="entry name" value="HTH_31"/>
    <property type="match status" value="1"/>
</dbReference>
<dbReference type="PROSITE" id="PS50943">
    <property type="entry name" value="HTH_CROC1"/>
    <property type="match status" value="1"/>
</dbReference>
<proteinExistence type="predicted"/>
<name>A0A4Q1KGM5_9SPHN</name>
<accession>A0A4Q1KGM5</accession>
<dbReference type="InterPro" id="IPR010982">
    <property type="entry name" value="Lambda_DNA-bd_dom_sf"/>
</dbReference>
<protein>
    <submittedName>
        <fullName evidence="2">XRE family transcriptional regulator</fullName>
    </submittedName>
</protein>
<evidence type="ECO:0000313" key="3">
    <source>
        <dbReference type="Proteomes" id="UP000290958"/>
    </source>
</evidence>
<dbReference type="InterPro" id="IPR001387">
    <property type="entry name" value="Cro/C1-type_HTH"/>
</dbReference>
<dbReference type="RefSeq" id="WP_129404389.1">
    <property type="nucleotide sequence ID" value="NZ_SBKP01000008.1"/>
</dbReference>
<feature type="domain" description="HTH cro/C1-type" evidence="1">
    <location>
        <begin position="12"/>
        <end position="59"/>
    </location>
</feature>
<keyword evidence="3" id="KW-1185">Reference proteome</keyword>
<gene>
    <name evidence="2" type="ORF">EQG66_09760</name>
</gene>
<dbReference type="EMBL" id="SBKP01000008">
    <property type="protein sequence ID" value="RXR28642.1"/>
    <property type="molecule type" value="Genomic_DNA"/>
</dbReference>
<sequence length="69" mass="7264">MRLDTYIASGVMSAADLARKTGLSAASITRIIQGKQKPSFDAIRSIVEATEGNVSADDLVFATHPQEAA</sequence>